<dbReference type="Gene3D" id="3.30.70.120">
    <property type="match status" value="1"/>
</dbReference>
<dbReference type="PANTHER" id="PTHR35983">
    <property type="entry name" value="UPF0166 PROTEIN TM_0021"/>
    <property type="match status" value="1"/>
</dbReference>
<comment type="caution">
    <text evidence="2">The sequence shown here is derived from an EMBL/GenBank/DDBJ whole genome shotgun (WGS) entry which is preliminary data.</text>
</comment>
<dbReference type="InterPro" id="IPR015867">
    <property type="entry name" value="N-reg_PII/ATP_PRibTrfase_C"/>
</dbReference>
<name>A0A4R4A8P8_MARGR</name>
<gene>
    <name evidence="2" type="ORF">EDC29_10856</name>
</gene>
<sequence>MSQNEAIMVRVYLAESDHELKPLVHALRDELGVRGVTVLRAIEGYGPSGRAHAASLIDLSLDLPLVVEFFDAPERARAAIARIRNQVKPGHIVSWPVTIES</sequence>
<dbReference type="InterPro" id="IPR011322">
    <property type="entry name" value="N-reg_PII-like_a/b"/>
</dbReference>
<dbReference type="Pfam" id="PF02641">
    <property type="entry name" value="DUF190"/>
    <property type="match status" value="1"/>
</dbReference>
<dbReference type="EMBL" id="SMDC01000008">
    <property type="protein sequence ID" value="TCW34896.1"/>
    <property type="molecule type" value="Genomic_DNA"/>
</dbReference>
<accession>A0A4R4A8P8</accession>
<dbReference type="Proteomes" id="UP000295247">
    <property type="component" value="Unassembled WGS sequence"/>
</dbReference>
<organism evidence="2 3">
    <name type="scientific">Marichromatium gracile</name>
    <name type="common">Chromatium gracile</name>
    <dbReference type="NCBI Taxonomy" id="1048"/>
    <lineage>
        <taxon>Bacteria</taxon>
        <taxon>Pseudomonadati</taxon>
        <taxon>Pseudomonadota</taxon>
        <taxon>Gammaproteobacteria</taxon>
        <taxon>Chromatiales</taxon>
        <taxon>Chromatiaceae</taxon>
        <taxon>Marichromatium</taxon>
    </lineage>
</organism>
<evidence type="ECO:0000313" key="3">
    <source>
        <dbReference type="Proteomes" id="UP000295247"/>
    </source>
</evidence>
<dbReference type="PANTHER" id="PTHR35983:SF1">
    <property type="entry name" value="UPF0166 PROTEIN TM_0021"/>
    <property type="match status" value="1"/>
</dbReference>
<comment type="similarity">
    <text evidence="1">Belongs to the UPF0166 family.</text>
</comment>
<dbReference type="SUPFAM" id="SSF54913">
    <property type="entry name" value="GlnB-like"/>
    <property type="match status" value="1"/>
</dbReference>
<proteinExistence type="inferred from homology"/>
<dbReference type="AlphaFoldDB" id="A0A4R4A8P8"/>
<dbReference type="RefSeq" id="WP_132230027.1">
    <property type="nucleotide sequence ID" value="NZ_NRRH01000013.1"/>
</dbReference>
<dbReference type="InterPro" id="IPR003793">
    <property type="entry name" value="UPF0166"/>
</dbReference>
<evidence type="ECO:0000313" key="2">
    <source>
        <dbReference type="EMBL" id="TCW34896.1"/>
    </source>
</evidence>
<reference evidence="2 3" key="1">
    <citation type="submission" date="2019-03" db="EMBL/GenBank/DDBJ databases">
        <title>Genomic Encyclopedia of Type Strains, Phase IV (KMG-IV): sequencing the most valuable type-strain genomes for metagenomic binning, comparative biology and taxonomic classification.</title>
        <authorList>
            <person name="Goeker M."/>
        </authorList>
    </citation>
    <scope>NUCLEOTIDE SEQUENCE [LARGE SCALE GENOMIC DNA]</scope>
    <source>
        <strain evidence="2 3">DSM 203</strain>
    </source>
</reference>
<evidence type="ECO:0000256" key="1">
    <source>
        <dbReference type="ARBA" id="ARBA00010554"/>
    </source>
</evidence>
<protein>
    <submittedName>
        <fullName evidence="2">Uncharacterized protein</fullName>
    </submittedName>
</protein>